<dbReference type="InterPro" id="IPR012349">
    <property type="entry name" value="Split_barrel_FMN-bd"/>
</dbReference>
<dbReference type="InterPro" id="IPR024747">
    <property type="entry name" value="Pyridox_Oxase-rel"/>
</dbReference>
<dbReference type="Pfam" id="PF12900">
    <property type="entry name" value="Pyridox_ox_2"/>
    <property type="match status" value="1"/>
</dbReference>
<name>A0A6J6BV16_9ZZZZ</name>
<reference evidence="1" key="1">
    <citation type="submission" date="2020-05" db="EMBL/GenBank/DDBJ databases">
        <authorList>
            <person name="Chiriac C."/>
            <person name="Salcher M."/>
            <person name="Ghai R."/>
            <person name="Kavagutti S V."/>
        </authorList>
    </citation>
    <scope>NUCLEOTIDE SEQUENCE</scope>
</reference>
<dbReference type="EMBL" id="CAEZTO010000014">
    <property type="protein sequence ID" value="CAB4573676.1"/>
    <property type="molecule type" value="Genomic_DNA"/>
</dbReference>
<proteinExistence type="predicted"/>
<dbReference type="EMBL" id="CAEZST010000003">
    <property type="protein sequence ID" value="CAB4542058.1"/>
    <property type="molecule type" value="Genomic_DNA"/>
</dbReference>
<dbReference type="PANTHER" id="PTHR34071">
    <property type="entry name" value="5-NITROIMIDAZOLE ANTIBIOTICS RESISTANCE PROTEIN, NIMA-FAMILY-RELATED PROTEIN-RELATED"/>
    <property type="match status" value="1"/>
</dbReference>
<dbReference type="PANTHER" id="PTHR34071:SF2">
    <property type="entry name" value="FLAVIN-NUCLEOTIDE-BINDING PROTEIN"/>
    <property type="match status" value="1"/>
</dbReference>
<organism evidence="1">
    <name type="scientific">freshwater metagenome</name>
    <dbReference type="NCBI Taxonomy" id="449393"/>
    <lineage>
        <taxon>unclassified sequences</taxon>
        <taxon>metagenomes</taxon>
        <taxon>ecological metagenomes</taxon>
    </lineage>
</organism>
<evidence type="ECO:0000313" key="2">
    <source>
        <dbReference type="EMBL" id="CAB4573676.1"/>
    </source>
</evidence>
<gene>
    <name evidence="1" type="ORF">UFOPK1503_00321</name>
    <name evidence="2" type="ORF">UFOPK1693_00897</name>
</gene>
<accession>A0A6J6BV16</accession>
<dbReference type="Gene3D" id="2.30.110.10">
    <property type="entry name" value="Electron Transport, Fmn-binding Protein, Chain A"/>
    <property type="match status" value="1"/>
</dbReference>
<dbReference type="AlphaFoldDB" id="A0A6J6BV16"/>
<evidence type="ECO:0000313" key="1">
    <source>
        <dbReference type="EMBL" id="CAB4542058.1"/>
    </source>
</evidence>
<protein>
    <submittedName>
        <fullName evidence="1">Unannotated protein</fullName>
    </submittedName>
</protein>
<sequence>MQPGSTDRTTLRRISHKASHDQADLYSILDDNLVAHVGVVESGQPLVIPMTYGRSGNTLYLHGSSGSRLMRLLADNPSVCISITELNALKIARSTFNSGMHYRAAVIFGTARLVSDQDKLQALDALSDGLIPGRNPEARPTTKKELAATIIISVELDETSVKISKNEVDDPEEDMNLGYWAGIIPLKTVASEAIPADDESAGLPVPPSVMRFIEQRRGS</sequence>
<dbReference type="SUPFAM" id="SSF50475">
    <property type="entry name" value="FMN-binding split barrel"/>
    <property type="match status" value="1"/>
</dbReference>